<proteinExistence type="predicted"/>
<evidence type="ECO:0000259" key="1">
    <source>
        <dbReference type="Pfam" id="PF07201"/>
    </source>
</evidence>
<dbReference type="AlphaFoldDB" id="A0A3N6S290"/>
<dbReference type="GO" id="GO:0019867">
    <property type="term" value="C:outer membrane"/>
    <property type="evidence" value="ECO:0007669"/>
    <property type="project" value="InterPro"/>
</dbReference>
<gene>
    <name evidence="2" type="ORF">EB241_07105</name>
</gene>
<name>A0A3N6S290_9GAMM</name>
<dbReference type="Pfam" id="PF07201">
    <property type="entry name" value="HrpJ"/>
    <property type="match status" value="1"/>
</dbReference>
<comment type="caution">
    <text evidence="2">The sequence shown here is derived from an EMBL/GenBank/DDBJ whole genome shotgun (WGS) entry which is preliminary data.</text>
</comment>
<dbReference type="GO" id="GO:0009986">
    <property type="term" value="C:cell surface"/>
    <property type="evidence" value="ECO:0007669"/>
    <property type="project" value="InterPro"/>
</dbReference>
<dbReference type="Gene3D" id="1.10.150.630">
    <property type="match status" value="1"/>
</dbReference>
<dbReference type="InterPro" id="IPR003520">
    <property type="entry name" value="Invas_InvE"/>
</dbReference>
<keyword evidence="3" id="KW-1185">Reference proteome</keyword>
<sequence>MNIRPTGLVDVTRVNYRLAKGNTTNNSTVEAAENLPVVNVQEEIYNASEELASLLSVFGRFTRANRKNAPEENDFFASVLEEQAEEKMDTLIKYVARPGTQNNILNFARGLFPNDSDLMMALLEMLLSRKLSELKKKKIKEAISDLEKFADQKKMQSGINVSRVARRFSTRDNRNSLSAKDLRRSYLRFLELELPAGFIYQDWIDEFGYRNRKRLLSFTLSALITDIKANEPGIQFDEFGPLSAKLSDARVLNTLDQSLNKSFSDFIFFEQLRNETKVITEDDIVGVYMKGILKFPKFKSHLKTFMDEFMSSLLIRQRAEVIQSFYNIYNMTPDFIFSDKVFKDKILEMILLLSTDLHKKEKTTGIWSEYYI</sequence>
<dbReference type="GO" id="GO:0030254">
    <property type="term" value="P:protein secretion by the type III secretion system"/>
    <property type="evidence" value="ECO:0007669"/>
    <property type="project" value="InterPro"/>
</dbReference>
<evidence type="ECO:0000313" key="3">
    <source>
        <dbReference type="Proteomes" id="UP000279457"/>
    </source>
</evidence>
<feature type="domain" description="Hypersensitivity response secretion-like HrpJ" evidence="1">
    <location>
        <begin position="47"/>
        <end position="207"/>
    </location>
</feature>
<dbReference type="EMBL" id="RHHM01000004">
    <property type="protein sequence ID" value="RQM38947.1"/>
    <property type="molecule type" value="Genomic_DNA"/>
</dbReference>
<dbReference type="OrthoDB" id="7028879at2"/>
<dbReference type="Proteomes" id="UP000279457">
    <property type="component" value="Unassembled WGS sequence"/>
</dbReference>
<dbReference type="SUPFAM" id="SSF140591">
    <property type="entry name" value="Type III secretion system domain"/>
    <property type="match status" value="1"/>
</dbReference>
<protein>
    <submittedName>
        <fullName evidence="2">YopN family type III secretion system gatekeeper subunit</fullName>
    </submittedName>
</protein>
<accession>A0A3N6S290</accession>
<evidence type="ECO:0000313" key="2">
    <source>
        <dbReference type="EMBL" id="RQM38947.1"/>
    </source>
</evidence>
<reference evidence="2 3" key="1">
    <citation type="submission" date="2018-10" db="EMBL/GenBank/DDBJ databases">
        <title>Draft genome sequence for the type isolate of Erwinia psidii, agent causal of bacterial blight in guava (Psidium guajava) and wilt and die-back of Eucalyptus spp.</title>
        <authorList>
            <person name="Hermenegildo P.S."/>
            <person name="Santos S.A."/>
            <person name="Guimaraes L.M.S."/>
            <person name="Vidigal P.M.P."/>
            <person name="Pereira I.C."/>
            <person name="Badel J.L."/>
            <person name="Alfenas-Zerbini P."/>
            <person name="Ferreira M.A.S.V."/>
            <person name="Alfenas A.C."/>
        </authorList>
    </citation>
    <scope>NUCLEOTIDE SEQUENCE [LARGE SCALE GENOMIC DNA]</scope>
    <source>
        <strain evidence="2 3">IBSBF 435</strain>
    </source>
</reference>
<dbReference type="RefSeq" id="WP_124232470.1">
    <property type="nucleotide sequence ID" value="NZ_RHHM01000004.1"/>
</dbReference>
<dbReference type="InterPro" id="IPR010812">
    <property type="entry name" value="HrpJ-like"/>
</dbReference>
<dbReference type="InterPro" id="IPR013401">
    <property type="entry name" value="T3SS_LcrE"/>
</dbReference>
<dbReference type="PRINTS" id="PR01344">
    <property type="entry name" value="INVEPROTEIN"/>
</dbReference>
<dbReference type="GO" id="GO:0050709">
    <property type="term" value="P:negative regulation of protein secretion"/>
    <property type="evidence" value="ECO:0007669"/>
    <property type="project" value="InterPro"/>
</dbReference>
<dbReference type="NCBIfam" id="TIGR02568">
    <property type="entry name" value="LcrE"/>
    <property type="match status" value="1"/>
</dbReference>
<organism evidence="2 3">
    <name type="scientific">Erwinia psidii</name>
    <dbReference type="NCBI Taxonomy" id="69224"/>
    <lineage>
        <taxon>Bacteria</taxon>
        <taxon>Pseudomonadati</taxon>
        <taxon>Pseudomonadota</taxon>
        <taxon>Gammaproteobacteria</taxon>
        <taxon>Enterobacterales</taxon>
        <taxon>Erwiniaceae</taxon>
        <taxon>Erwinia</taxon>
    </lineage>
</organism>